<name>A0A2S5DMC1_9BURK</name>
<proteinExistence type="predicted"/>
<evidence type="ECO:0008006" key="4">
    <source>
        <dbReference type="Google" id="ProtNLM"/>
    </source>
</evidence>
<evidence type="ECO:0000313" key="3">
    <source>
        <dbReference type="Proteomes" id="UP000238655"/>
    </source>
</evidence>
<protein>
    <recommendedName>
        <fullName evidence="4">Peptidase M50 domain-containing protein</fullName>
    </recommendedName>
</protein>
<evidence type="ECO:0000256" key="1">
    <source>
        <dbReference type="SAM" id="Phobius"/>
    </source>
</evidence>
<keyword evidence="1" id="KW-0812">Transmembrane</keyword>
<dbReference type="Proteomes" id="UP000238655">
    <property type="component" value="Unassembled WGS sequence"/>
</dbReference>
<feature type="transmembrane region" description="Helical" evidence="1">
    <location>
        <begin position="30"/>
        <end position="53"/>
    </location>
</feature>
<reference evidence="2 3" key="1">
    <citation type="submission" date="2018-01" db="EMBL/GenBank/DDBJ databases">
        <title>Successful Treatment of Persistent Burkholderia cepacia Bacteremia with Ceftazidime-Avibactam.</title>
        <authorList>
            <person name="Tamma P."/>
            <person name="Fan Y."/>
            <person name="Bergman Y."/>
            <person name="Sick-Samuels A."/>
            <person name="Hsu A."/>
            <person name="Timp W."/>
            <person name="Simner P."/>
        </authorList>
    </citation>
    <scope>NUCLEOTIDE SEQUENCE [LARGE SCALE GENOMIC DNA]</scope>
    <source>
        <strain evidence="2 3">170816</strain>
    </source>
</reference>
<feature type="transmembrane region" description="Helical" evidence="1">
    <location>
        <begin position="123"/>
        <end position="144"/>
    </location>
</feature>
<keyword evidence="1" id="KW-0472">Membrane</keyword>
<organism evidence="2 3">
    <name type="scientific">Burkholderia contaminans</name>
    <dbReference type="NCBI Taxonomy" id="488447"/>
    <lineage>
        <taxon>Bacteria</taxon>
        <taxon>Pseudomonadati</taxon>
        <taxon>Pseudomonadota</taxon>
        <taxon>Betaproteobacteria</taxon>
        <taxon>Burkholderiales</taxon>
        <taxon>Burkholderiaceae</taxon>
        <taxon>Burkholderia</taxon>
        <taxon>Burkholderia cepacia complex</taxon>
    </lineage>
</organism>
<dbReference type="EMBL" id="PQVP01000006">
    <property type="protein sequence ID" value="POZ80230.1"/>
    <property type="molecule type" value="Genomic_DNA"/>
</dbReference>
<keyword evidence="1" id="KW-1133">Transmembrane helix</keyword>
<feature type="transmembrane region" description="Helical" evidence="1">
    <location>
        <begin position="150"/>
        <end position="169"/>
    </location>
</feature>
<gene>
    <name evidence="2" type="ORF">C3743_40355</name>
</gene>
<comment type="caution">
    <text evidence="2">The sequence shown here is derived from an EMBL/GenBank/DDBJ whole genome shotgun (WGS) entry which is preliminary data.</text>
</comment>
<accession>A0A2S5DMC1</accession>
<dbReference type="AlphaFoldDB" id="A0A2S5DMC1"/>
<sequence length="211" mass="23193">MLEFIPRVVGSQQVVEPASRKTRKDAMIQFVIDLWMMLRAVPTSAYLLVPVAYCTFYLDTFCHEMGHAIIACAVGAHPTEILIGGRSHRTVWRSKALTVKLGRGPGDGHVHCPIYPVSVCKRMAMVAGGVSASALALIVSWSLIPSMLMWLKVEAVSIFAVSICGNLFLKPPKDATKWPDGANRWSDGQALLGLARIWIRRARAGLQRNPD</sequence>
<evidence type="ECO:0000313" key="2">
    <source>
        <dbReference type="EMBL" id="POZ80230.1"/>
    </source>
</evidence>